<dbReference type="Pfam" id="PF06035">
    <property type="entry name" value="Peptidase_C93"/>
    <property type="match status" value="1"/>
</dbReference>
<dbReference type="InterPro" id="IPR010319">
    <property type="entry name" value="Transglutaminase-like_Cys_pept"/>
</dbReference>
<keyword evidence="3" id="KW-1185">Reference proteome</keyword>
<dbReference type="PANTHER" id="PTHR39327:SF1">
    <property type="entry name" value="BLR5470 PROTEIN"/>
    <property type="match status" value="1"/>
</dbReference>
<evidence type="ECO:0000256" key="1">
    <source>
        <dbReference type="SAM" id="SignalP"/>
    </source>
</evidence>
<dbReference type="RefSeq" id="WP_263951923.1">
    <property type="nucleotide sequence ID" value="NZ_JAOYFC010000001.1"/>
</dbReference>
<name>A0AAE3LQ27_9RHOB</name>
<dbReference type="Gene3D" id="3.10.620.30">
    <property type="match status" value="1"/>
</dbReference>
<keyword evidence="1" id="KW-0732">Signal</keyword>
<dbReference type="EMBL" id="JAOYFC010000001">
    <property type="protein sequence ID" value="MCV6823093.1"/>
    <property type="molecule type" value="Genomic_DNA"/>
</dbReference>
<evidence type="ECO:0000313" key="3">
    <source>
        <dbReference type="Proteomes" id="UP001208041"/>
    </source>
</evidence>
<dbReference type="AlphaFoldDB" id="A0AAE3LQ27"/>
<accession>A0AAE3LQ27</accession>
<gene>
    <name evidence="2" type="ORF">OH136_00875</name>
</gene>
<comment type="caution">
    <text evidence="2">The sequence shown here is derived from an EMBL/GenBank/DDBJ whole genome shotgun (WGS) entry which is preliminary data.</text>
</comment>
<sequence>MRNRIEGLFQVKLARAAIALLCAAAVAVGSSATQTQASERVDSRFLIQRSPAAAPMGFAGVCGRYSWACAGSSKSANVQLDMNKIKRLNASINRRVNEISDSQQYRVKEYWALPTRRGGDCEDFVLLKKRELIKMGYPPEALLIATVLDKKRNAHAVLIMRTSNGDYVLDNLVNQIKPWRKTGYTFLRMQSPKSPNNWVAVLTGGILKS</sequence>
<feature type="chain" id="PRO_5042096703" evidence="1">
    <location>
        <begin position="38"/>
        <end position="209"/>
    </location>
</feature>
<dbReference type="Proteomes" id="UP001208041">
    <property type="component" value="Unassembled WGS sequence"/>
</dbReference>
<evidence type="ECO:0000313" key="2">
    <source>
        <dbReference type="EMBL" id="MCV6823093.1"/>
    </source>
</evidence>
<protein>
    <submittedName>
        <fullName evidence="2">Transglutaminase-like cysteine peptidase</fullName>
    </submittedName>
</protein>
<feature type="signal peptide" evidence="1">
    <location>
        <begin position="1"/>
        <end position="37"/>
    </location>
</feature>
<reference evidence="2" key="1">
    <citation type="submission" date="2022-10" db="EMBL/GenBank/DDBJ databases">
        <authorList>
            <person name="Yue Y."/>
        </authorList>
    </citation>
    <scope>NUCLEOTIDE SEQUENCE</scope>
    <source>
        <strain evidence="2">Z654</strain>
    </source>
</reference>
<proteinExistence type="predicted"/>
<dbReference type="PANTHER" id="PTHR39327">
    <property type="match status" value="1"/>
</dbReference>
<organism evidence="2 3">
    <name type="scientific">Halocynthiibacter halioticoli</name>
    <dbReference type="NCBI Taxonomy" id="2986804"/>
    <lineage>
        <taxon>Bacteria</taxon>
        <taxon>Pseudomonadati</taxon>
        <taxon>Pseudomonadota</taxon>
        <taxon>Alphaproteobacteria</taxon>
        <taxon>Rhodobacterales</taxon>
        <taxon>Paracoccaceae</taxon>
        <taxon>Halocynthiibacter</taxon>
    </lineage>
</organism>